<organism evidence="1 2">
    <name type="scientific">Multifurca ochricompacta</name>
    <dbReference type="NCBI Taxonomy" id="376703"/>
    <lineage>
        <taxon>Eukaryota</taxon>
        <taxon>Fungi</taxon>
        <taxon>Dikarya</taxon>
        <taxon>Basidiomycota</taxon>
        <taxon>Agaricomycotina</taxon>
        <taxon>Agaricomycetes</taxon>
        <taxon>Russulales</taxon>
        <taxon>Russulaceae</taxon>
        <taxon>Multifurca</taxon>
    </lineage>
</organism>
<protein>
    <submittedName>
        <fullName evidence="1">Uncharacterized protein</fullName>
    </submittedName>
</protein>
<accession>A0AAD4LUL7</accession>
<dbReference type="Proteomes" id="UP001203297">
    <property type="component" value="Unassembled WGS sequence"/>
</dbReference>
<evidence type="ECO:0000313" key="1">
    <source>
        <dbReference type="EMBL" id="KAI0290105.1"/>
    </source>
</evidence>
<name>A0AAD4LUL7_9AGAM</name>
<gene>
    <name evidence="1" type="ORF">B0F90DRAFT_1859070</name>
</gene>
<dbReference type="AlphaFoldDB" id="A0AAD4LUL7"/>
<comment type="caution">
    <text evidence="1">The sequence shown here is derived from an EMBL/GenBank/DDBJ whole genome shotgun (WGS) entry which is preliminary data.</text>
</comment>
<keyword evidence="2" id="KW-1185">Reference proteome</keyword>
<dbReference type="EMBL" id="WTXG01000250">
    <property type="protein sequence ID" value="KAI0290105.1"/>
    <property type="molecule type" value="Genomic_DNA"/>
</dbReference>
<sequence length="318" mass="35306">MFTLGHTLRLGIPQHLRYHTPVTATNLQVQKQHSSALEQEGSLSITLDSYPLKTPRKAFTLALLEMPLHNTYCDSGKTNSASIRITQIHFLTNSDFSDAFNNSKRHVSKTNCFKVIHQSSKSSSTTTLSPSAPFLVAQVEVTSQIERWGEVEDGAYTCHFVCPQNLTSNTQLMTLITMMYDSTLTIQPVYWLQSRWHTQIPLSTSASSSRYSGNVPSSNAQNTAVCMPACRARYHDDITGVQQNRDWCDVACEATNKKDSGIAEAVDRTLVNMRGDEKSEAYEIETSGKVAQSLEQLTWPIRVPASGSTSTKCRLSNT</sequence>
<reference evidence="1" key="1">
    <citation type="journal article" date="2022" name="New Phytol.">
        <title>Evolutionary transition to the ectomycorrhizal habit in the genomes of a hyperdiverse lineage of mushroom-forming fungi.</title>
        <authorList>
            <person name="Looney B."/>
            <person name="Miyauchi S."/>
            <person name="Morin E."/>
            <person name="Drula E."/>
            <person name="Courty P.E."/>
            <person name="Kohler A."/>
            <person name="Kuo A."/>
            <person name="LaButti K."/>
            <person name="Pangilinan J."/>
            <person name="Lipzen A."/>
            <person name="Riley R."/>
            <person name="Andreopoulos W."/>
            <person name="He G."/>
            <person name="Johnson J."/>
            <person name="Nolan M."/>
            <person name="Tritt A."/>
            <person name="Barry K.W."/>
            <person name="Grigoriev I.V."/>
            <person name="Nagy L.G."/>
            <person name="Hibbett D."/>
            <person name="Henrissat B."/>
            <person name="Matheny P.B."/>
            <person name="Labbe J."/>
            <person name="Martin F.M."/>
        </authorList>
    </citation>
    <scope>NUCLEOTIDE SEQUENCE</scope>
    <source>
        <strain evidence="1">BPL690</strain>
    </source>
</reference>
<evidence type="ECO:0000313" key="2">
    <source>
        <dbReference type="Proteomes" id="UP001203297"/>
    </source>
</evidence>
<proteinExistence type="predicted"/>